<dbReference type="HAMAP" id="MF_01030">
    <property type="entry name" value="D_Ser_dehydrat"/>
    <property type="match status" value="1"/>
</dbReference>
<evidence type="ECO:0000256" key="4">
    <source>
        <dbReference type="HAMAP-Rule" id="MF_01030"/>
    </source>
</evidence>
<reference evidence="6" key="2">
    <citation type="submission" date="2020-09" db="EMBL/GenBank/DDBJ databases">
        <authorList>
            <person name="Sun Q."/>
            <person name="Zhou Y."/>
        </authorList>
    </citation>
    <scope>NUCLEOTIDE SEQUENCE</scope>
    <source>
        <strain evidence="6">CGMCC 1.12777</strain>
    </source>
</reference>
<dbReference type="GO" id="GO:0009097">
    <property type="term" value="P:isoleucine biosynthetic process"/>
    <property type="evidence" value="ECO:0007669"/>
    <property type="project" value="TreeGrafter"/>
</dbReference>
<keyword evidence="2 4" id="KW-0663">Pyridoxal phosphate</keyword>
<keyword evidence="3 4" id="KW-0456">Lyase</keyword>
<dbReference type="GO" id="GO:0036088">
    <property type="term" value="P:D-serine catabolic process"/>
    <property type="evidence" value="ECO:0007669"/>
    <property type="project" value="TreeGrafter"/>
</dbReference>
<dbReference type="EMBL" id="BMFV01000011">
    <property type="protein sequence ID" value="GGH80638.1"/>
    <property type="molecule type" value="Genomic_DNA"/>
</dbReference>
<reference evidence="6" key="1">
    <citation type="journal article" date="2014" name="Int. J. Syst. Evol. Microbiol.">
        <title>Complete genome sequence of Corynebacterium casei LMG S-19264T (=DSM 44701T), isolated from a smear-ripened cheese.</title>
        <authorList>
            <consortium name="US DOE Joint Genome Institute (JGI-PGF)"/>
            <person name="Walter F."/>
            <person name="Albersmeier A."/>
            <person name="Kalinowski J."/>
            <person name="Ruckert C."/>
        </authorList>
    </citation>
    <scope>NUCLEOTIDE SEQUENCE</scope>
    <source>
        <strain evidence="6">CGMCC 1.12777</strain>
    </source>
</reference>
<evidence type="ECO:0000256" key="2">
    <source>
        <dbReference type="ARBA" id="ARBA00022898"/>
    </source>
</evidence>
<evidence type="ECO:0000256" key="3">
    <source>
        <dbReference type="ARBA" id="ARBA00023239"/>
    </source>
</evidence>
<evidence type="ECO:0000259" key="5">
    <source>
        <dbReference type="Pfam" id="PF00291"/>
    </source>
</evidence>
<dbReference type="AlphaFoldDB" id="A0A8J2ZV48"/>
<feature type="domain" description="Tryptophan synthase beta chain-like PALP" evidence="5">
    <location>
        <begin position="101"/>
        <end position="401"/>
    </location>
</feature>
<keyword evidence="7" id="KW-1185">Reference proteome</keyword>
<dbReference type="Proteomes" id="UP000656813">
    <property type="component" value="Unassembled WGS sequence"/>
</dbReference>
<comment type="caution">
    <text evidence="6">The sequence shown here is derived from an EMBL/GenBank/DDBJ whole genome shotgun (WGS) entry which is preliminary data.</text>
</comment>
<comment type="catalytic activity">
    <reaction evidence="4">
        <text>D-serine = pyruvate + NH4(+)</text>
        <dbReference type="Rhea" id="RHEA:13977"/>
        <dbReference type="ChEBI" id="CHEBI:15361"/>
        <dbReference type="ChEBI" id="CHEBI:28938"/>
        <dbReference type="ChEBI" id="CHEBI:35247"/>
        <dbReference type="EC" id="4.3.1.18"/>
    </reaction>
</comment>
<dbReference type="GO" id="GO:0016836">
    <property type="term" value="F:hydro-lyase activity"/>
    <property type="evidence" value="ECO:0007669"/>
    <property type="project" value="UniProtKB-UniRule"/>
</dbReference>
<organism evidence="6 7">
    <name type="scientific">Pullulanibacillus pueri</name>
    <dbReference type="NCBI Taxonomy" id="1437324"/>
    <lineage>
        <taxon>Bacteria</taxon>
        <taxon>Bacillati</taxon>
        <taxon>Bacillota</taxon>
        <taxon>Bacilli</taxon>
        <taxon>Bacillales</taxon>
        <taxon>Sporolactobacillaceae</taxon>
        <taxon>Pullulanibacillus</taxon>
    </lineage>
</organism>
<evidence type="ECO:0000256" key="1">
    <source>
        <dbReference type="ARBA" id="ARBA00001933"/>
    </source>
</evidence>
<dbReference type="GO" id="GO:0030170">
    <property type="term" value="F:pyridoxal phosphate binding"/>
    <property type="evidence" value="ECO:0007669"/>
    <property type="project" value="InterPro"/>
</dbReference>
<evidence type="ECO:0000313" key="6">
    <source>
        <dbReference type="EMBL" id="GGH80638.1"/>
    </source>
</evidence>
<evidence type="ECO:0000313" key="7">
    <source>
        <dbReference type="Proteomes" id="UP000656813"/>
    </source>
</evidence>
<dbReference type="NCBIfam" id="TIGR02035">
    <property type="entry name" value="D_Ser_am_lyase"/>
    <property type="match status" value="1"/>
</dbReference>
<protein>
    <recommendedName>
        <fullName evidence="4">Probable D-serine dehydratase</fullName>
        <ecNumber evidence="4">4.3.1.18</ecNumber>
    </recommendedName>
    <alternativeName>
        <fullName evidence="4">D-serine deaminase</fullName>
        <shortName evidence="4">DSD</shortName>
    </alternativeName>
</protein>
<dbReference type="Gene3D" id="3.40.50.1100">
    <property type="match status" value="2"/>
</dbReference>
<proteinExistence type="inferred from homology"/>
<dbReference type="RefSeq" id="WP_188497010.1">
    <property type="nucleotide sequence ID" value="NZ_BMFV01000011.1"/>
</dbReference>
<dbReference type="SUPFAM" id="SSF53686">
    <property type="entry name" value="Tryptophan synthase beta subunit-like PLP-dependent enzymes"/>
    <property type="match status" value="1"/>
</dbReference>
<dbReference type="InterPro" id="IPR001926">
    <property type="entry name" value="TrpB-like_PALP"/>
</dbReference>
<dbReference type="NCBIfam" id="NF002823">
    <property type="entry name" value="PRK02991.1"/>
    <property type="match status" value="1"/>
</dbReference>
<dbReference type="GO" id="GO:0008721">
    <property type="term" value="F:D-serine ammonia-lyase activity"/>
    <property type="evidence" value="ECO:0007669"/>
    <property type="project" value="UniProtKB-EC"/>
</dbReference>
<comment type="similarity">
    <text evidence="4">Belongs to the serine/threonine dehydratase family. DsdA subfamily.</text>
</comment>
<dbReference type="EC" id="4.3.1.18" evidence="4"/>
<dbReference type="PANTHER" id="PTHR48078:SF9">
    <property type="entry name" value="D-SERINE DEHYDRATASE"/>
    <property type="match status" value="1"/>
</dbReference>
<gene>
    <name evidence="4 6" type="primary">dsdA</name>
    <name evidence="6" type="ORF">GCM10007096_17340</name>
</gene>
<dbReference type="InterPro" id="IPR050147">
    <property type="entry name" value="Ser/Thr_Dehydratase"/>
</dbReference>
<dbReference type="PANTHER" id="PTHR48078">
    <property type="entry name" value="THREONINE DEHYDRATASE, MITOCHONDRIAL-RELATED"/>
    <property type="match status" value="1"/>
</dbReference>
<feature type="modified residue" description="N6-(pyridoxal phosphate)lysine" evidence="4">
    <location>
        <position position="122"/>
    </location>
</feature>
<dbReference type="InterPro" id="IPR036052">
    <property type="entry name" value="TrpB-like_PALP_sf"/>
</dbReference>
<accession>A0A8J2ZV48</accession>
<name>A0A8J2ZV48_9BACL</name>
<dbReference type="Pfam" id="PF00291">
    <property type="entry name" value="PALP"/>
    <property type="match status" value="1"/>
</dbReference>
<dbReference type="InterPro" id="IPR011780">
    <property type="entry name" value="D_Ser_am_lyase"/>
</dbReference>
<sequence>MKQSNILGQSIDEWIATYPLLKEISHLNPVFWENPELKAIGHVSHLPVDVADMHEAEARWQRFAPFLMRAFPQTQGNNGFIESPLLPLTKMKSAIEMFYRTKISGRLYMKADNDLPIAGSIKARGGIYEVLKHAEDLALSHGLITKNDSYEKLTTAPFNSFFRQYTIAVGSTGNLGLSIGIISATLGFKVQVHMSADAKEWKKALLREKGVTVIEYASDYSKAVIQGRELSKKDPKSYFVDDENSQELFLGYSVAAFRLKRQLDQDGLSVDETHPLFVYLPCGVGGAPGGITFGLKHVFGDHVHCFFVEPTHAPAMLIGLLTGRHDQVSVQDFGIDNHTEADGLAVGRPSRFATTICAQLIDGLYTIEDQELFKLLTLLVDSEGIFLEPSATAGFQGPILLQRQTDYLKRHQLEKNMSQATHIVWGTGGALVPEVEKKSFYDRGRSLLQL</sequence>
<comment type="cofactor">
    <cofactor evidence="1 4">
        <name>pyridoxal 5'-phosphate</name>
        <dbReference type="ChEBI" id="CHEBI:597326"/>
    </cofactor>
</comment>